<keyword evidence="4" id="KW-1185">Reference proteome</keyword>
<dbReference type="NCBIfam" id="TIGR03604">
    <property type="entry name" value="TOMM_cyclo_SagD"/>
    <property type="match status" value="1"/>
</dbReference>
<dbReference type="EMBL" id="QXEC01000003">
    <property type="protein sequence ID" value="RIV40367.1"/>
    <property type="molecule type" value="Genomic_DNA"/>
</dbReference>
<dbReference type="Gene3D" id="3.30.40.250">
    <property type="match status" value="1"/>
</dbReference>
<dbReference type="InterPro" id="IPR022291">
    <property type="entry name" value="Bacteriocin_synth_cyclodeHase"/>
</dbReference>
<evidence type="ECO:0000259" key="2">
    <source>
        <dbReference type="PROSITE" id="PS51664"/>
    </source>
</evidence>
<dbReference type="AlphaFoldDB" id="A0A418MZ47"/>
<feature type="region of interest" description="Disordered" evidence="1">
    <location>
        <begin position="167"/>
        <end position="194"/>
    </location>
</feature>
<dbReference type="Proteomes" id="UP000283832">
    <property type="component" value="Unassembled WGS sequence"/>
</dbReference>
<dbReference type="NCBIfam" id="TIGR03882">
    <property type="entry name" value="cyclo_dehyd_2"/>
    <property type="match status" value="1"/>
</dbReference>
<dbReference type="PANTHER" id="PTHR37809:SF1">
    <property type="entry name" value="RIBOSOMAL PROTEIN S12 METHYLTHIOTRANSFERASE ACCESSORY FACTOR YCAO"/>
    <property type="match status" value="1"/>
</dbReference>
<dbReference type="InterPro" id="IPR027624">
    <property type="entry name" value="TOMM_cyclo_SagD"/>
</dbReference>
<dbReference type="Gene3D" id="3.30.160.660">
    <property type="match status" value="1"/>
</dbReference>
<evidence type="ECO:0000313" key="4">
    <source>
        <dbReference type="Proteomes" id="UP000283832"/>
    </source>
</evidence>
<dbReference type="Pfam" id="PF02624">
    <property type="entry name" value="YcaO"/>
    <property type="match status" value="1"/>
</dbReference>
<dbReference type="Gene3D" id="3.40.50.720">
    <property type="entry name" value="NAD(P)-binding Rossmann-like Domain"/>
    <property type="match status" value="1"/>
</dbReference>
<organism evidence="3 4">
    <name type="scientific">Micromonospora radicis</name>
    <dbReference type="NCBI Taxonomy" id="1894971"/>
    <lineage>
        <taxon>Bacteria</taxon>
        <taxon>Bacillati</taxon>
        <taxon>Actinomycetota</taxon>
        <taxon>Actinomycetes</taxon>
        <taxon>Micromonosporales</taxon>
        <taxon>Micromonosporaceae</taxon>
        <taxon>Micromonospora</taxon>
    </lineage>
</organism>
<feature type="domain" description="YcaO" evidence="2">
    <location>
        <begin position="254"/>
        <end position="639"/>
    </location>
</feature>
<sequence>MRPDLVGAPEHWAQDCTALAQLLRRRLRPDVTVSVAPLGVRDELAVAHGPEPASATVHLYGQYALVGPFPAADATHPACPRCLARRWQAVRQRSLRDALELGGPTRQAGPSPFRSAFTGDAIAALVDAHHARADDPRTSSDGYASVYVVDLAVLVVRRYPVVPDAECPSCGRSTPDTPQAARPPAGVARKPAPDSFRVRSVDDYPFTVETFANPLCGPVGPMVAYDPLSPSTSAVSGAFLLRSGHYLRETYWGGHADSYAGSARIGVLEGLERIAGMRAKAKRTVVRAALDELGDTAVDPRVCGLYTDAFHAANPWVTPFTPDRPIPWVWGHSLRDDRPVLVPEILAYYHAPGLENRFVQESSNGCASGGSAQEAIYHGLMEVVERDAFLLSWYGRVTLPELDPRTSARVDTRWMVDRLEMCGYRARFFDARITFDIPIVIGVATRIDGGMGAICFGAGASLDPETAMAAALCEIATDSVNLRSRTTRDETRYRTMVADFANVEALHDHPLVYGLPEMAEHGAFFVAPRESRAMAEVYPAADHAELLSDDLAVDLRRGVADVTAHGFDVVVVDQTLPEQRDLGLHTVRVLVPGLLPIDFGWARQRAPHLPRMRTALATAGLRDHHLEVADLHLVPHPFP</sequence>
<evidence type="ECO:0000256" key="1">
    <source>
        <dbReference type="SAM" id="MobiDB-lite"/>
    </source>
</evidence>
<name>A0A418MZ47_9ACTN</name>
<accession>A0A418MZ47</accession>
<evidence type="ECO:0000313" key="3">
    <source>
        <dbReference type="EMBL" id="RIV40367.1"/>
    </source>
</evidence>
<reference evidence="3 4" key="1">
    <citation type="submission" date="2018-08" db="EMBL/GenBank/DDBJ databases">
        <title>Jishengella sp. nov., isolated from a root of Azadirachta indica A. Juss. var. siamensis Valenton.</title>
        <authorList>
            <person name="Kuncharoen N."/>
            <person name="Tanasupawat S."/>
            <person name="Kudo T."/>
            <person name="Ohkuma M."/>
        </authorList>
    </citation>
    <scope>NUCLEOTIDE SEQUENCE [LARGE SCALE GENOMIC DNA]</scope>
    <source>
        <strain evidence="3 4">AZ1-13</strain>
    </source>
</reference>
<dbReference type="InterPro" id="IPR003776">
    <property type="entry name" value="YcaO-like_dom"/>
</dbReference>
<dbReference type="PROSITE" id="PS51664">
    <property type="entry name" value="YCAO"/>
    <property type="match status" value="1"/>
</dbReference>
<protein>
    <submittedName>
        <fullName evidence="3">Bacteriocin biosynthesis protein SagD</fullName>
    </submittedName>
</protein>
<dbReference type="RefSeq" id="WP_119573661.1">
    <property type="nucleotide sequence ID" value="NZ_QXEC01000003.1"/>
</dbReference>
<proteinExistence type="predicted"/>
<dbReference type="OrthoDB" id="2379922at2"/>
<comment type="caution">
    <text evidence="3">The sequence shown here is derived from an EMBL/GenBank/DDBJ whole genome shotgun (WGS) entry which is preliminary data.</text>
</comment>
<dbReference type="Gene3D" id="3.30.1330.230">
    <property type="match status" value="1"/>
</dbReference>
<dbReference type="PANTHER" id="PTHR37809">
    <property type="entry name" value="RIBOSOMAL PROTEIN S12 METHYLTHIOTRANSFERASE ACCESSORY FACTOR YCAO"/>
    <property type="match status" value="1"/>
</dbReference>
<gene>
    <name evidence="3" type="ORF">D2L64_05925</name>
</gene>